<proteinExistence type="predicted"/>
<keyword evidence="2" id="KW-1133">Transmembrane helix</keyword>
<accession>A0A849A4Z5</accession>
<keyword evidence="4" id="KW-1185">Reference proteome</keyword>
<feature type="transmembrane region" description="Helical" evidence="2">
    <location>
        <begin position="65"/>
        <end position="87"/>
    </location>
</feature>
<feature type="compositionally biased region" description="Polar residues" evidence="1">
    <location>
        <begin position="106"/>
        <end position="116"/>
    </location>
</feature>
<dbReference type="Pfam" id="PF11239">
    <property type="entry name" value="DUF3040"/>
    <property type="match status" value="1"/>
</dbReference>
<dbReference type="EMBL" id="JABEND010000005">
    <property type="protein sequence ID" value="NNG36064.1"/>
    <property type="molecule type" value="Genomic_DNA"/>
</dbReference>
<dbReference type="InterPro" id="IPR021401">
    <property type="entry name" value="DUF3040"/>
</dbReference>
<comment type="caution">
    <text evidence="3">The sequence shown here is derived from an EMBL/GenBank/DDBJ whole genome shotgun (WGS) entry which is preliminary data.</text>
</comment>
<dbReference type="Proteomes" id="UP000562984">
    <property type="component" value="Unassembled WGS sequence"/>
</dbReference>
<organism evidence="3 4">
    <name type="scientific">Nakamurella aerolata</name>
    <dbReference type="NCBI Taxonomy" id="1656892"/>
    <lineage>
        <taxon>Bacteria</taxon>
        <taxon>Bacillati</taxon>
        <taxon>Actinomycetota</taxon>
        <taxon>Actinomycetes</taxon>
        <taxon>Nakamurellales</taxon>
        <taxon>Nakamurellaceae</taxon>
        <taxon>Nakamurella</taxon>
    </lineage>
</organism>
<evidence type="ECO:0000256" key="2">
    <source>
        <dbReference type="SAM" id="Phobius"/>
    </source>
</evidence>
<protein>
    <submittedName>
        <fullName evidence="3">DUF3040 domain-containing protein</fullName>
    </submittedName>
</protein>
<name>A0A849A4Z5_9ACTN</name>
<keyword evidence="2" id="KW-0812">Transmembrane</keyword>
<feature type="compositionally biased region" description="Basic and acidic residues" evidence="1">
    <location>
        <begin position="117"/>
        <end position="130"/>
    </location>
</feature>
<evidence type="ECO:0000256" key="1">
    <source>
        <dbReference type="SAM" id="MobiDB-lite"/>
    </source>
</evidence>
<sequence>MPLSEHEQRMLDQIERALIEDDPKFATSVNVTRIRRRRPIIAGAVFIAGIVCLVVGVIATQSLLALGVVVSVLGFLGMVTGVGLFVFGLPGRGKIAAVPEPDDDNSTPATSSSLSQRMEERLRRRFDQES</sequence>
<evidence type="ECO:0000313" key="3">
    <source>
        <dbReference type="EMBL" id="NNG36064.1"/>
    </source>
</evidence>
<evidence type="ECO:0000313" key="4">
    <source>
        <dbReference type="Proteomes" id="UP000562984"/>
    </source>
</evidence>
<keyword evidence="2" id="KW-0472">Membrane</keyword>
<reference evidence="3 4" key="1">
    <citation type="submission" date="2020-05" db="EMBL/GenBank/DDBJ databases">
        <title>Nakamurella sp. DB0629 isolated from air conditioner.</title>
        <authorList>
            <person name="Kim D.H."/>
            <person name="Kim D.-U."/>
        </authorList>
    </citation>
    <scope>NUCLEOTIDE SEQUENCE [LARGE SCALE GENOMIC DNA]</scope>
    <source>
        <strain evidence="3 4">DB0629</strain>
    </source>
</reference>
<dbReference type="RefSeq" id="WP_171199763.1">
    <property type="nucleotide sequence ID" value="NZ_JABEND010000005.1"/>
</dbReference>
<feature type="region of interest" description="Disordered" evidence="1">
    <location>
        <begin position="97"/>
        <end position="130"/>
    </location>
</feature>
<gene>
    <name evidence="3" type="ORF">HKD39_10125</name>
</gene>
<dbReference type="AlphaFoldDB" id="A0A849A4Z5"/>
<feature type="transmembrane region" description="Helical" evidence="2">
    <location>
        <begin position="40"/>
        <end position="59"/>
    </location>
</feature>